<comment type="subcellular location">
    <subcellularLocation>
        <location evidence="1 15">Cell membrane</location>
        <topology evidence="1 15">Peripheral membrane protein</topology>
    </subcellularLocation>
</comment>
<dbReference type="InterPro" id="IPR027417">
    <property type="entry name" value="P-loop_NTPase"/>
</dbReference>
<reference evidence="19" key="1">
    <citation type="submission" date="2018-08" db="EMBL/GenBank/DDBJ databases">
        <authorList>
            <person name="Chevrot R."/>
        </authorList>
    </citation>
    <scope>NUCLEOTIDE SEQUENCE [LARGE SCALE GENOMIC DNA]</scope>
</reference>
<dbReference type="FunFam" id="3.40.50.300:FF:000004">
    <property type="entry name" value="ATP synthase subunit beta"/>
    <property type="match status" value="1"/>
</dbReference>
<evidence type="ECO:0000256" key="1">
    <source>
        <dbReference type="ARBA" id="ARBA00004202"/>
    </source>
</evidence>
<evidence type="ECO:0000313" key="20">
    <source>
        <dbReference type="Proteomes" id="UP001527090"/>
    </source>
</evidence>
<evidence type="ECO:0000256" key="11">
    <source>
        <dbReference type="ARBA" id="ARBA00023196"/>
    </source>
</evidence>
<comment type="function">
    <text evidence="14">Produces ATP from ADP in the presence of a sodium ion gradient across the membrane. The beta chain is the catalytic subunit.</text>
</comment>
<dbReference type="AlphaFoldDB" id="A0A383RJU6"/>
<dbReference type="GO" id="GO:0016787">
    <property type="term" value="F:hydrolase activity"/>
    <property type="evidence" value="ECO:0007669"/>
    <property type="project" value="UniProtKB-KW"/>
</dbReference>
<dbReference type="Pfam" id="PF22919">
    <property type="entry name" value="ATP-synt_VA_C"/>
    <property type="match status" value="1"/>
</dbReference>
<evidence type="ECO:0000256" key="8">
    <source>
        <dbReference type="ARBA" id="ARBA00022967"/>
    </source>
</evidence>
<evidence type="ECO:0000259" key="16">
    <source>
        <dbReference type="SMART" id="SM00382"/>
    </source>
</evidence>
<dbReference type="SUPFAM" id="SSF47917">
    <property type="entry name" value="C-terminal domain of alpha and beta subunits of F1 ATP synthase"/>
    <property type="match status" value="1"/>
</dbReference>
<comment type="function">
    <text evidence="15">Produces ATP from ADP in the presence of a proton gradient across the membrane. The catalytic sites are hosted primarily by the beta subunits.</text>
</comment>
<dbReference type="InterPro" id="IPR050053">
    <property type="entry name" value="ATPase_alpha/beta_chains"/>
</dbReference>
<sequence>MSKGRVISVMGPVVDIEFERGQLPEILNAIKIEQKSTTAGAPDINLTLEASVHLGDNVVRCVAMSSTDGLIRGMEASDLGAPITVPVGEVTLGRVFNVLGEAIDNAGDVVKETVSPIHKEAPKFDELSTQAEILETGIKVIDLLAPYVKGGKIGLFGGAGVGKTVTIQELINNIAQEHGGISVFAGVGERTREGNDLYHEMKDSGVISKTAMVFGQMNEPPGARLRVALTGLTMAEHFRDEEGKDVLLFIDNIFRFTQAGSEVSALLGRMPSAVGYQPTLATEMGQLQERITSTKKGSVTSIQAIYVPADDYTDPAPATTFAHLDATTNLERKISEMGIFPAVDPLASSSRILAPDIVGEEHYHVAQGVKRLLQRYKELQDIIAILGMDELSEEDKLTVARARKIQRFLSQPFHVAEQFTGLAGKYVPVKETVRSFKEILDGKHDDLPEAAFLYVGTIEEAVEKAKTL</sequence>
<dbReference type="GO" id="GO:0046933">
    <property type="term" value="F:proton-transporting ATP synthase activity, rotational mechanism"/>
    <property type="evidence" value="ECO:0007669"/>
    <property type="project" value="UniProtKB-UniRule"/>
</dbReference>
<keyword evidence="9 15" id="KW-0406">Ion transport</keyword>
<evidence type="ECO:0000313" key="17">
    <source>
        <dbReference type="EMBL" id="MCY9528697.1"/>
    </source>
</evidence>
<keyword evidence="10 15" id="KW-0472">Membrane</keyword>
<accession>A0A383RJU6</accession>
<dbReference type="CDD" id="cd18110">
    <property type="entry name" value="ATP-synt_F1_beta_C"/>
    <property type="match status" value="1"/>
</dbReference>
<dbReference type="CDD" id="cd01133">
    <property type="entry name" value="F1-ATPase_beta_CD"/>
    <property type="match status" value="1"/>
</dbReference>
<dbReference type="CDD" id="cd18115">
    <property type="entry name" value="ATP-synt_F1_beta_N"/>
    <property type="match status" value="1"/>
</dbReference>
<dbReference type="GO" id="GO:0005886">
    <property type="term" value="C:plasma membrane"/>
    <property type="evidence" value="ECO:0007669"/>
    <property type="project" value="UniProtKB-SubCell"/>
</dbReference>
<feature type="binding site" evidence="15">
    <location>
        <begin position="157"/>
        <end position="164"/>
    </location>
    <ligand>
        <name>ATP</name>
        <dbReference type="ChEBI" id="CHEBI:30616"/>
    </ligand>
</feature>
<evidence type="ECO:0000256" key="9">
    <source>
        <dbReference type="ARBA" id="ARBA00023065"/>
    </source>
</evidence>
<keyword evidence="4 15" id="KW-1003">Cell membrane</keyword>
<keyword evidence="20" id="KW-1185">Reference proteome</keyword>
<dbReference type="GO" id="GO:0005524">
    <property type="term" value="F:ATP binding"/>
    <property type="evidence" value="ECO:0007669"/>
    <property type="project" value="UniProtKB-UniRule"/>
</dbReference>
<reference evidence="18" key="2">
    <citation type="submission" date="2018-08" db="EMBL/GenBank/DDBJ databases">
        <authorList>
            <person name="Ferrada E.E."/>
            <person name="Latorre B.A."/>
        </authorList>
    </citation>
    <scope>NUCLEOTIDE SEQUENCE</scope>
    <source>
        <strain evidence="18">Paenibacillus B-LR1</strain>
    </source>
</reference>
<evidence type="ECO:0000256" key="13">
    <source>
        <dbReference type="ARBA" id="ARBA00052325"/>
    </source>
</evidence>
<dbReference type="EMBL" id="JAMDLY010000006">
    <property type="protein sequence ID" value="MCY9528697.1"/>
    <property type="molecule type" value="Genomic_DNA"/>
</dbReference>
<comment type="similarity">
    <text evidence="2 15">Belongs to the ATPase alpha/beta chains family.</text>
</comment>
<gene>
    <name evidence="15 18" type="primary">atpD</name>
    <name evidence="17" type="ORF">M5X04_05000</name>
    <name evidence="18" type="ORF">PBLR_14982</name>
</gene>
<evidence type="ECO:0000256" key="3">
    <source>
        <dbReference type="ARBA" id="ARBA00022448"/>
    </source>
</evidence>
<keyword evidence="5 15" id="KW-0547">Nucleotide-binding</keyword>
<keyword evidence="12 15" id="KW-0066">ATP synthesis</keyword>
<evidence type="ECO:0000256" key="14">
    <source>
        <dbReference type="ARBA" id="ARBA00059242"/>
    </source>
</evidence>
<comment type="catalytic activity">
    <reaction evidence="15">
        <text>ATP + H2O + 4 H(+)(in) = ADP + phosphate + 5 H(+)(out)</text>
        <dbReference type="Rhea" id="RHEA:57720"/>
        <dbReference type="ChEBI" id="CHEBI:15377"/>
        <dbReference type="ChEBI" id="CHEBI:15378"/>
        <dbReference type="ChEBI" id="CHEBI:30616"/>
        <dbReference type="ChEBI" id="CHEBI:43474"/>
        <dbReference type="ChEBI" id="CHEBI:456216"/>
        <dbReference type="EC" id="7.1.2.2"/>
    </reaction>
</comment>
<dbReference type="SUPFAM" id="SSF50615">
    <property type="entry name" value="N-terminal domain of alpha and beta subunits of F1 ATP synthase"/>
    <property type="match status" value="1"/>
</dbReference>
<dbReference type="InterPro" id="IPR003593">
    <property type="entry name" value="AAA+_ATPase"/>
</dbReference>
<feature type="domain" description="AAA+ ATPase" evidence="16">
    <location>
        <begin position="149"/>
        <end position="335"/>
    </location>
</feature>
<dbReference type="Proteomes" id="UP001527090">
    <property type="component" value="Unassembled WGS sequence"/>
</dbReference>
<dbReference type="InterPro" id="IPR000194">
    <property type="entry name" value="ATPase_F1/V1/A1_a/bsu_nucl-bd"/>
</dbReference>
<name>A0A383RJU6_PAEAL</name>
<keyword evidence="18" id="KW-0378">Hydrolase</keyword>
<dbReference type="Pfam" id="PF00006">
    <property type="entry name" value="ATP-synt_ab"/>
    <property type="match status" value="1"/>
</dbReference>
<evidence type="ECO:0000256" key="4">
    <source>
        <dbReference type="ARBA" id="ARBA00022475"/>
    </source>
</evidence>
<dbReference type="Proteomes" id="UP000304148">
    <property type="component" value="Chromosome"/>
</dbReference>
<keyword evidence="8 15" id="KW-1278">Translocase</keyword>
<keyword evidence="6 15" id="KW-0375">Hydrogen ion transport</keyword>
<keyword evidence="11 15" id="KW-0139">CF(1)</keyword>
<dbReference type="Gene3D" id="2.40.10.170">
    <property type="match status" value="1"/>
</dbReference>
<keyword evidence="3 15" id="KW-0813">Transport</keyword>
<evidence type="ECO:0000256" key="10">
    <source>
        <dbReference type="ARBA" id="ARBA00023136"/>
    </source>
</evidence>
<dbReference type="FunFam" id="2.40.10.170:FF:000005">
    <property type="entry name" value="ATP synthase subunit beta"/>
    <property type="match status" value="1"/>
</dbReference>
<evidence type="ECO:0000256" key="15">
    <source>
        <dbReference type="HAMAP-Rule" id="MF_01347"/>
    </source>
</evidence>
<evidence type="ECO:0000313" key="19">
    <source>
        <dbReference type="Proteomes" id="UP000304148"/>
    </source>
</evidence>
<dbReference type="InterPro" id="IPR005722">
    <property type="entry name" value="ATP_synth_F1_bsu"/>
</dbReference>
<dbReference type="EMBL" id="LS992241">
    <property type="protein sequence ID" value="SYX86556.1"/>
    <property type="molecule type" value="Genomic_DNA"/>
</dbReference>
<dbReference type="InterPro" id="IPR020003">
    <property type="entry name" value="ATPase_a/bsu_AS"/>
</dbReference>
<evidence type="ECO:0000256" key="5">
    <source>
        <dbReference type="ARBA" id="ARBA00022741"/>
    </source>
</evidence>
<dbReference type="PANTHER" id="PTHR15184:SF71">
    <property type="entry name" value="ATP SYNTHASE SUBUNIT BETA, MITOCHONDRIAL"/>
    <property type="match status" value="1"/>
</dbReference>
<dbReference type="Gene3D" id="3.40.50.300">
    <property type="entry name" value="P-loop containing nucleotide triphosphate hydrolases"/>
    <property type="match status" value="1"/>
</dbReference>
<evidence type="ECO:0000256" key="2">
    <source>
        <dbReference type="ARBA" id="ARBA00008936"/>
    </source>
</evidence>
<dbReference type="EC" id="7.1.2.2" evidence="15"/>
<dbReference type="Gene3D" id="1.10.1140.10">
    <property type="entry name" value="Bovine Mitochondrial F1-atpase, Atp Synthase Beta Chain, Chain D, domain 3"/>
    <property type="match status" value="1"/>
</dbReference>
<dbReference type="Pfam" id="PF02874">
    <property type="entry name" value="ATP-synt_ab_N"/>
    <property type="match status" value="1"/>
</dbReference>
<dbReference type="FunFam" id="1.10.1140.10:FF:000001">
    <property type="entry name" value="ATP synthase subunit beta"/>
    <property type="match status" value="1"/>
</dbReference>
<evidence type="ECO:0000256" key="6">
    <source>
        <dbReference type="ARBA" id="ARBA00022781"/>
    </source>
</evidence>
<keyword evidence="7 15" id="KW-0067">ATP-binding</keyword>
<dbReference type="SMART" id="SM00382">
    <property type="entry name" value="AAA"/>
    <property type="match status" value="1"/>
</dbReference>
<dbReference type="GO" id="GO:0045259">
    <property type="term" value="C:proton-transporting ATP synthase complex"/>
    <property type="evidence" value="ECO:0007669"/>
    <property type="project" value="UniProtKB-KW"/>
</dbReference>
<organism evidence="18 19">
    <name type="scientific">Paenibacillus alvei</name>
    <name type="common">Bacillus alvei</name>
    <dbReference type="NCBI Taxonomy" id="44250"/>
    <lineage>
        <taxon>Bacteria</taxon>
        <taxon>Bacillati</taxon>
        <taxon>Bacillota</taxon>
        <taxon>Bacilli</taxon>
        <taxon>Bacillales</taxon>
        <taxon>Paenibacillaceae</taxon>
        <taxon>Paenibacillus</taxon>
    </lineage>
</organism>
<protein>
    <recommendedName>
        <fullName evidence="15">ATP synthase subunit beta</fullName>
        <ecNumber evidence="15">7.1.2.2</ecNumber>
    </recommendedName>
    <alternativeName>
        <fullName evidence="15">ATP synthase F1 sector subunit beta</fullName>
    </alternativeName>
    <alternativeName>
        <fullName evidence="15">F-ATPase subunit beta</fullName>
    </alternativeName>
</protein>
<evidence type="ECO:0000313" key="18">
    <source>
        <dbReference type="EMBL" id="SYX86556.1"/>
    </source>
</evidence>
<dbReference type="HAMAP" id="MF_01347">
    <property type="entry name" value="ATP_synth_beta_bact"/>
    <property type="match status" value="1"/>
</dbReference>
<dbReference type="InterPro" id="IPR036121">
    <property type="entry name" value="ATPase_F1/V1/A1_a/bsu_N_sf"/>
</dbReference>
<proteinExistence type="inferred from homology"/>
<reference evidence="17 20" key="3">
    <citation type="submission" date="2022-05" db="EMBL/GenBank/DDBJ databases">
        <title>Genome Sequencing of Bee-Associated Microbes.</title>
        <authorList>
            <person name="Dunlap C."/>
        </authorList>
    </citation>
    <scope>NUCLEOTIDE SEQUENCE [LARGE SCALE GENOMIC DNA]</scope>
    <source>
        <strain evidence="17 20">NRRL NRS-750</strain>
    </source>
</reference>
<dbReference type="InterPro" id="IPR024034">
    <property type="entry name" value="ATPase_F1/V1_b/a_C"/>
</dbReference>
<comment type="catalytic activity">
    <reaction evidence="13">
        <text>4 Na(+)(in) + ATP + H2O = 4 Na(+)(out) + ADP + phosphate + H(+)</text>
        <dbReference type="Rhea" id="RHEA:58156"/>
        <dbReference type="ChEBI" id="CHEBI:15377"/>
        <dbReference type="ChEBI" id="CHEBI:15378"/>
        <dbReference type="ChEBI" id="CHEBI:29101"/>
        <dbReference type="ChEBI" id="CHEBI:30616"/>
        <dbReference type="ChEBI" id="CHEBI:43474"/>
        <dbReference type="ChEBI" id="CHEBI:456216"/>
        <dbReference type="EC" id="7.2.2.1"/>
    </reaction>
</comment>
<dbReference type="InterPro" id="IPR004100">
    <property type="entry name" value="ATPase_F1/V1/A1_a/bsu_N"/>
</dbReference>
<evidence type="ECO:0000256" key="7">
    <source>
        <dbReference type="ARBA" id="ARBA00022840"/>
    </source>
</evidence>
<dbReference type="PANTHER" id="PTHR15184">
    <property type="entry name" value="ATP SYNTHASE"/>
    <property type="match status" value="1"/>
</dbReference>
<evidence type="ECO:0000256" key="12">
    <source>
        <dbReference type="ARBA" id="ARBA00023310"/>
    </source>
</evidence>
<dbReference type="PROSITE" id="PS00152">
    <property type="entry name" value="ATPASE_ALPHA_BETA"/>
    <property type="match status" value="1"/>
</dbReference>
<dbReference type="RefSeq" id="WP_021257173.1">
    <property type="nucleotide sequence ID" value="NZ_JAMDLY010000006.1"/>
</dbReference>
<dbReference type="NCBIfam" id="TIGR01039">
    <property type="entry name" value="atpD"/>
    <property type="match status" value="1"/>
</dbReference>
<dbReference type="SUPFAM" id="SSF52540">
    <property type="entry name" value="P-loop containing nucleoside triphosphate hydrolases"/>
    <property type="match status" value="1"/>
</dbReference>
<dbReference type="GO" id="GO:0046962">
    <property type="term" value="F:sodium-transporting ATPase activity, rotational mechanism"/>
    <property type="evidence" value="ECO:0007669"/>
    <property type="project" value="UniProtKB-EC"/>
</dbReference>
<dbReference type="InterPro" id="IPR055190">
    <property type="entry name" value="ATP-synt_VA_C"/>
</dbReference>